<dbReference type="EMBL" id="JABBFX010000001">
    <property type="protein sequence ID" value="NML42883.1"/>
    <property type="molecule type" value="Genomic_DNA"/>
</dbReference>
<comment type="caution">
    <text evidence="2">The sequence shown here is derived from an EMBL/GenBank/DDBJ whole genome shotgun (WGS) entry which is preliminary data.</text>
</comment>
<feature type="chain" id="PRO_5032851414" evidence="1">
    <location>
        <begin position="19"/>
        <end position="238"/>
    </location>
</feature>
<dbReference type="InterPro" id="IPR021409">
    <property type="entry name" value="DUF3047"/>
</dbReference>
<protein>
    <submittedName>
        <fullName evidence="2">DUF3047 domain-containing protein</fullName>
    </submittedName>
</protein>
<accession>A0A848H2E4</accession>
<dbReference type="Pfam" id="PF11249">
    <property type="entry name" value="DUF3047"/>
    <property type="match status" value="1"/>
</dbReference>
<dbReference type="Proteomes" id="UP000541185">
    <property type="component" value="Unassembled WGS sequence"/>
</dbReference>
<gene>
    <name evidence="2" type="ORF">HHL11_03915</name>
</gene>
<keyword evidence="3" id="KW-1185">Reference proteome</keyword>
<evidence type="ECO:0000313" key="3">
    <source>
        <dbReference type="Proteomes" id="UP000541185"/>
    </source>
</evidence>
<dbReference type="AlphaFoldDB" id="A0A848H2E4"/>
<feature type="signal peptide" evidence="1">
    <location>
        <begin position="1"/>
        <end position="18"/>
    </location>
</feature>
<name>A0A848H2E4_9BURK</name>
<organism evidence="2 3">
    <name type="scientific">Ramlibacter agri</name>
    <dbReference type="NCBI Taxonomy" id="2728837"/>
    <lineage>
        <taxon>Bacteria</taxon>
        <taxon>Pseudomonadati</taxon>
        <taxon>Pseudomonadota</taxon>
        <taxon>Betaproteobacteria</taxon>
        <taxon>Burkholderiales</taxon>
        <taxon>Comamonadaceae</taxon>
        <taxon>Ramlibacter</taxon>
    </lineage>
</organism>
<evidence type="ECO:0000313" key="2">
    <source>
        <dbReference type="EMBL" id="NML42883.1"/>
    </source>
</evidence>
<proteinExistence type="predicted"/>
<evidence type="ECO:0000256" key="1">
    <source>
        <dbReference type="SAM" id="SignalP"/>
    </source>
</evidence>
<sequence>MPALLALGLAGCASAPQAQSEAAVSQFSTCQQVDCLPPGWEPYVLRRDLPRTDYRMVDFEGQRVLHASGVGASSGLRCAVQADAHATPWLRWGWRADDVPAGACVSRSETDDSPARVVLAFDGDLAELSPRDRTFFELVELVTGQRLPYATLMYVWDAQLPIGSVVHYARTSRIRYLVVESGTDRQGRWTTYERNVQADFRRAFGEEPGAIQSVGVLSDSDDLKQDIRAWYGDVVLGA</sequence>
<keyword evidence="1" id="KW-0732">Signal</keyword>
<reference evidence="2 3" key="1">
    <citation type="submission" date="2020-04" db="EMBL/GenBank/DDBJ databases">
        <title>Ramlibacter sp. G-1-2-2 isolated from soil.</title>
        <authorList>
            <person name="Dahal R.H."/>
        </authorList>
    </citation>
    <scope>NUCLEOTIDE SEQUENCE [LARGE SCALE GENOMIC DNA]</scope>
    <source>
        <strain evidence="2 3">G-1-2-2</strain>
    </source>
</reference>